<evidence type="ECO:0000313" key="2">
    <source>
        <dbReference type="Proteomes" id="UP001590950"/>
    </source>
</evidence>
<keyword evidence="2" id="KW-1185">Reference proteome</keyword>
<name>A0ABR4AHN5_9LECA</name>
<accession>A0ABR4AHN5</accession>
<protein>
    <submittedName>
        <fullName evidence="1">Uncharacterized protein</fullName>
    </submittedName>
</protein>
<dbReference type="EMBL" id="JBEFKJ010000008">
    <property type="protein sequence ID" value="KAL2045024.1"/>
    <property type="molecule type" value="Genomic_DNA"/>
</dbReference>
<dbReference type="Proteomes" id="UP001590950">
    <property type="component" value="Unassembled WGS sequence"/>
</dbReference>
<organism evidence="1 2">
    <name type="scientific">Stereocaulon virgatum</name>
    <dbReference type="NCBI Taxonomy" id="373712"/>
    <lineage>
        <taxon>Eukaryota</taxon>
        <taxon>Fungi</taxon>
        <taxon>Dikarya</taxon>
        <taxon>Ascomycota</taxon>
        <taxon>Pezizomycotina</taxon>
        <taxon>Lecanoromycetes</taxon>
        <taxon>OSLEUM clade</taxon>
        <taxon>Lecanoromycetidae</taxon>
        <taxon>Lecanorales</taxon>
        <taxon>Lecanorineae</taxon>
        <taxon>Stereocaulaceae</taxon>
        <taxon>Stereocaulon</taxon>
    </lineage>
</organism>
<reference evidence="1 2" key="1">
    <citation type="submission" date="2024-09" db="EMBL/GenBank/DDBJ databases">
        <title>Rethinking Asexuality: The Enigmatic Case of Functional Sexual Genes in Lepraria (Stereocaulaceae).</title>
        <authorList>
            <person name="Doellman M."/>
            <person name="Sun Y."/>
            <person name="Barcenas-Pena A."/>
            <person name="Lumbsch H.T."/>
            <person name="Grewe F."/>
        </authorList>
    </citation>
    <scope>NUCLEOTIDE SEQUENCE [LARGE SCALE GENOMIC DNA]</scope>
    <source>
        <strain evidence="1 2">Mercado 3170</strain>
    </source>
</reference>
<comment type="caution">
    <text evidence="1">The sequence shown here is derived from an EMBL/GenBank/DDBJ whole genome shotgun (WGS) entry which is preliminary data.</text>
</comment>
<sequence length="156" mass="18899">MKNTHILFTSHVSFPPTSQPPKRPSISSFVCFSCRKHRSLQRYPKKPFEDHNSYVPHCHSCKAPMHHIDIKMVIPPHDNIKGWDLFYDFITWPWFGREHVNFCADIDPVRDEENQHWNYCRIRKEKRRLECDRCRQIQKRVPDCQKVYSAWNEVVY</sequence>
<gene>
    <name evidence="1" type="ORF">N7G274_002799</name>
</gene>
<evidence type="ECO:0000313" key="1">
    <source>
        <dbReference type="EMBL" id="KAL2045024.1"/>
    </source>
</evidence>
<proteinExistence type="predicted"/>